<sequence>MMIEGIFTDGDLRRVFDMGVDVRQLSIADVMTPGGIRVRPGILAVEALNLMQSRHITSVMVADGDHLLGVLHMHDLLRAGVV</sequence>
<proteinExistence type="predicted"/>
<dbReference type="PROSITE" id="PS51371">
    <property type="entry name" value="CBS"/>
    <property type="match status" value="1"/>
</dbReference>
<dbReference type="GO" id="GO:0019146">
    <property type="term" value="F:arabinose-5-phosphate isomerase activity"/>
    <property type="evidence" value="ECO:0007669"/>
    <property type="project" value="UniProtKB-EC"/>
</dbReference>
<evidence type="ECO:0000259" key="2">
    <source>
        <dbReference type="PROSITE" id="PS51371"/>
    </source>
</evidence>
<organism evidence="3 4">
    <name type="scientific">Escherichia coli</name>
    <dbReference type="NCBI Taxonomy" id="562"/>
    <lineage>
        <taxon>Bacteria</taxon>
        <taxon>Pseudomonadati</taxon>
        <taxon>Pseudomonadota</taxon>
        <taxon>Gammaproteobacteria</taxon>
        <taxon>Enterobacterales</taxon>
        <taxon>Enterobacteriaceae</taxon>
        <taxon>Escherichia</taxon>
    </lineage>
</organism>
<dbReference type="EC" id="5.3.1.13" evidence="3"/>
<protein>
    <submittedName>
        <fullName evidence="3">D-arabinose 5-phosphate isomerase</fullName>
        <ecNumber evidence="3">5.3.1.13</ecNumber>
    </submittedName>
</protein>
<dbReference type="Pfam" id="PF00571">
    <property type="entry name" value="CBS"/>
    <property type="match status" value="1"/>
</dbReference>
<reference evidence="3 4" key="1">
    <citation type="submission" date="2019-03" db="EMBL/GenBank/DDBJ databases">
        <authorList>
            <consortium name="Pathogen Informatics"/>
        </authorList>
    </citation>
    <scope>NUCLEOTIDE SEQUENCE [LARGE SCALE GENOMIC DNA]</scope>
    <source>
        <strain evidence="3 4">NCTC10974</strain>
    </source>
</reference>
<gene>
    <name evidence="3" type="primary">kdsD_1</name>
    <name evidence="3" type="ORF">NCTC10974_00674</name>
</gene>
<dbReference type="Gene3D" id="3.10.580.10">
    <property type="entry name" value="CBS-domain"/>
    <property type="match status" value="1"/>
</dbReference>
<evidence type="ECO:0000313" key="4">
    <source>
        <dbReference type="Proteomes" id="UP000358010"/>
    </source>
</evidence>
<evidence type="ECO:0000313" key="3">
    <source>
        <dbReference type="EMBL" id="VFT67242.1"/>
    </source>
</evidence>
<dbReference type="InterPro" id="IPR046342">
    <property type="entry name" value="CBS_dom_sf"/>
</dbReference>
<accession>A0A485JC54</accession>
<keyword evidence="1" id="KW-0129">CBS domain</keyword>
<keyword evidence="3" id="KW-0413">Isomerase</keyword>
<dbReference type="AlphaFoldDB" id="A0A485JC54"/>
<dbReference type="SUPFAM" id="SSF54631">
    <property type="entry name" value="CBS-domain pair"/>
    <property type="match status" value="1"/>
</dbReference>
<name>A0A485JC54_ECOLX</name>
<dbReference type="EMBL" id="CAADJZ010000001">
    <property type="protein sequence ID" value="VFT67242.1"/>
    <property type="molecule type" value="Genomic_DNA"/>
</dbReference>
<dbReference type="InterPro" id="IPR000644">
    <property type="entry name" value="CBS_dom"/>
</dbReference>
<evidence type="ECO:0000256" key="1">
    <source>
        <dbReference type="PROSITE-ProRule" id="PRU00703"/>
    </source>
</evidence>
<feature type="domain" description="CBS" evidence="2">
    <location>
        <begin position="31"/>
        <end position="82"/>
    </location>
</feature>
<dbReference type="InterPro" id="IPR050986">
    <property type="entry name" value="GutQ/KpsF_isomerases"/>
</dbReference>
<dbReference type="PANTHER" id="PTHR42745:SF1">
    <property type="entry name" value="ARABINOSE 5-PHOSPHATE ISOMERASE KDSD"/>
    <property type="match status" value="1"/>
</dbReference>
<dbReference type="Proteomes" id="UP000358010">
    <property type="component" value="Unassembled WGS sequence"/>
</dbReference>
<dbReference type="PANTHER" id="PTHR42745">
    <property type="match status" value="1"/>
</dbReference>